<accession>A0A8J3MRT7</accession>
<dbReference type="FunFam" id="3.30.470.20:FF:000037">
    <property type="entry name" value="Phosphoribosylaminoimidazole carboxylase, chloroplastic"/>
    <property type="match status" value="1"/>
</dbReference>
<feature type="domain" description="ATP-grasp" evidence="8">
    <location>
        <begin position="119"/>
        <end position="305"/>
    </location>
</feature>
<dbReference type="InterPro" id="IPR011054">
    <property type="entry name" value="Rudment_hybrid_motif"/>
</dbReference>
<dbReference type="AlphaFoldDB" id="A0A8J3MRT7"/>
<dbReference type="NCBIfam" id="TIGR01161">
    <property type="entry name" value="purK"/>
    <property type="match status" value="1"/>
</dbReference>
<organism evidence="9 10">
    <name type="scientific">Ktedonospora formicarum</name>
    <dbReference type="NCBI Taxonomy" id="2778364"/>
    <lineage>
        <taxon>Bacteria</taxon>
        <taxon>Bacillati</taxon>
        <taxon>Chloroflexota</taxon>
        <taxon>Ktedonobacteria</taxon>
        <taxon>Ktedonobacterales</taxon>
        <taxon>Ktedonobacteraceae</taxon>
        <taxon>Ktedonospora</taxon>
    </lineage>
</organism>
<dbReference type="Gene3D" id="3.30.1490.20">
    <property type="entry name" value="ATP-grasp fold, A domain"/>
    <property type="match status" value="1"/>
</dbReference>
<feature type="binding site" evidence="6">
    <location>
        <position position="115"/>
    </location>
    <ligand>
        <name>ATP</name>
        <dbReference type="ChEBI" id="CHEBI:30616"/>
    </ligand>
</feature>
<comment type="caution">
    <text evidence="9">The sequence shown here is derived from an EMBL/GenBank/DDBJ whole genome shotgun (WGS) entry which is preliminary data.</text>
</comment>
<dbReference type="GO" id="GO:0005524">
    <property type="term" value="F:ATP binding"/>
    <property type="evidence" value="ECO:0007669"/>
    <property type="project" value="UniProtKB-UniRule"/>
</dbReference>
<dbReference type="SUPFAM" id="SSF52440">
    <property type="entry name" value="PreATP-grasp domain"/>
    <property type="match status" value="1"/>
</dbReference>
<dbReference type="UniPathway" id="UPA00074">
    <property type="reaction ID" value="UER00942"/>
</dbReference>
<feature type="binding site" evidence="6">
    <location>
        <position position="221"/>
    </location>
    <ligand>
        <name>ATP</name>
        <dbReference type="ChEBI" id="CHEBI:30616"/>
    </ligand>
</feature>
<dbReference type="SUPFAM" id="SSF51246">
    <property type="entry name" value="Rudiment single hybrid motif"/>
    <property type="match status" value="1"/>
</dbReference>
<dbReference type="PROSITE" id="PS50975">
    <property type="entry name" value="ATP_GRASP"/>
    <property type="match status" value="1"/>
</dbReference>
<evidence type="ECO:0000259" key="8">
    <source>
        <dbReference type="PROSITE" id="PS50975"/>
    </source>
</evidence>
<evidence type="ECO:0000256" key="3">
    <source>
        <dbReference type="ARBA" id="ARBA00022793"/>
    </source>
</evidence>
<evidence type="ECO:0000256" key="1">
    <source>
        <dbReference type="ARBA" id="ARBA00022741"/>
    </source>
</evidence>
<keyword evidence="3" id="KW-0210">Decarboxylase</keyword>
<dbReference type="GO" id="GO:0004638">
    <property type="term" value="F:phosphoribosylaminoimidazole carboxylase activity"/>
    <property type="evidence" value="ECO:0007669"/>
    <property type="project" value="InterPro"/>
</dbReference>
<dbReference type="Proteomes" id="UP000612362">
    <property type="component" value="Unassembled WGS sequence"/>
</dbReference>
<dbReference type="PANTHER" id="PTHR11609:SF5">
    <property type="entry name" value="PHOSPHORIBOSYLAMINOIMIDAZOLE CARBOXYLASE"/>
    <property type="match status" value="1"/>
</dbReference>
<proteinExistence type="inferred from homology"/>
<dbReference type="Pfam" id="PF17769">
    <property type="entry name" value="PurK_C"/>
    <property type="match status" value="1"/>
</dbReference>
<dbReference type="EMBL" id="BNJF01000001">
    <property type="protein sequence ID" value="GHO44156.1"/>
    <property type="molecule type" value="Genomic_DNA"/>
</dbReference>
<comment type="function">
    <text evidence="7">Catalyzes the ATP-dependent conversion of 5-aminoimidazole ribonucleotide (AIR) and HCO(3)- to N5-carboxyaminoimidazole ribonucleotide (N5-CAIR).</text>
</comment>
<evidence type="ECO:0000256" key="5">
    <source>
        <dbReference type="ARBA" id="ARBA00023239"/>
    </source>
</evidence>
<keyword evidence="10" id="KW-1185">Reference proteome</keyword>
<dbReference type="InterPro" id="IPR003135">
    <property type="entry name" value="ATP-grasp_carboxylate-amine"/>
</dbReference>
<dbReference type="RefSeq" id="WP_220193572.1">
    <property type="nucleotide sequence ID" value="NZ_BNJF01000001.1"/>
</dbReference>
<feature type="binding site" evidence="6">
    <location>
        <begin position="190"/>
        <end position="193"/>
    </location>
    <ligand>
        <name>ATP</name>
        <dbReference type="ChEBI" id="CHEBI:30616"/>
    </ligand>
</feature>
<keyword evidence="6 7" id="KW-0436">Ligase</keyword>
<evidence type="ECO:0000256" key="7">
    <source>
        <dbReference type="RuleBase" id="RU361200"/>
    </source>
</evidence>
<dbReference type="InterPro" id="IPR054350">
    <property type="entry name" value="PurT/PurK_preATP-grasp"/>
</dbReference>
<dbReference type="Pfam" id="PF02222">
    <property type="entry name" value="ATP-grasp"/>
    <property type="match status" value="1"/>
</dbReference>
<dbReference type="Pfam" id="PF22660">
    <property type="entry name" value="RS_preATP-grasp-like"/>
    <property type="match status" value="1"/>
</dbReference>
<keyword evidence="5" id="KW-0456">Lyase</keyword>
<feature type="binding site" evidence="6">
    <location>
        <begin position="275"/>
        <end position="276"/>
    </location>
    <ligand>
        <name>ATP</name>
        <dbReference type="ChEBI" id="CHEBI:30616"/>
    </ligand>
</feature>
<name>A0A8J3MRT7_9CHLR</name>
<dbReference type="InterPro" id="IPR040686">
    <property type="entry name" value="PurK_C"/>
</dbReference>
<comment type="pathway">
    <text evidence="6 7">Purine metabolism; IMP biosynthesis via de novo pathway; 5-amino-1-(5-phospho-D-ribosyl)imidazole-4-carboxylate from 5-amino-1-(5-phospho-D-ribosyl)imidazole (N5-CAIR route): step 1/2.</text>
</comment>
<dbReference type="GO" id="GO:0046872">
    <property type="term" value="F:metal ion binding"/>
    <property type="evidence" value="ECO:0007669"/>
    <property type="project" value="InterPro"/>
</dbReference>
<keyword evidence="2 6" id="KW-0658">Purine biosynthesis</keyword>
<gene>
    <name evidence="6 7 9" type="primary">purK</name>
    <name evidence="9" type="ORF">KSX_23190</name>
</gene>
<sequence>MNVQLNPEEVAIVASTHIGIIGGGQLGLMISEAGRAMGYGELTVLDPTAQAPASAVARQIMGGLKDPQALRELAQQSDILTYEIEHINTEALEQLQADGYTIYPSPQILAIIQNKYRQKEFLDQHAIPVAPFRSVESRADIEELARTWGYPLVLKAKKDAYDGRGNARINAPEDIETALAKLAGRELYVEQCLDLKKELGLMIARNARGEISAHPVVEMIHERDICQTVLAPAPIDPRLLEEAQAIAHKAIAHLNAIGIFGVELFLDKAGKLWLNEIAPRPHNLGHYTIEACQTSQFEQHLRAITNLALGDTSMRYPAAVMINILGERNGPAEVRWQKHFDTTCIFVHLYGKRETRVDRKMGHITVVGETLDEVHQLAQEVRASLSI</sequence>
<feature type="binding site" evidence="6">
    <location>
        <position position="198"/>
    </location>
    <ligand>
        <name>ATP</name>
        <dbReference type="ChEBI" id="CHEBI:30616"/>
    </ligand>
</feature>
<evidence type="ECO:0000313" key="10">
    <source>
        <dbReference type="Proteomes" id="UP000612362"/>
    </source>
</evidence>
<dbReference type="InterPro" id="IPR013815">
    <property type="entry name" value="ATP_grasp_subdomain_1"/>
</dbReference>
<comment type="subunit">
    <text evidence="6 7">Homodimer.</text>
</comment>
<dbReference type="SUPFAM" id="SSF56059">
    <property type="entry name" value="Glutathione synthetase ATP-binding domain-like"/>
    <property type="match status" value="1"/>
</dbReference>
<dbReference type="GO" id="GO:0006189">
    <property type="term" value="P:'de novo' IMP biosynthetic process"/>
    <property type="evidence" value="ECO:0007669"/>
    <property type="project" value="UniProtKB-UniRule"/>
</dbReference>
<protein>
    <recommendedName>
        <fullName evidence="6 7">N5-carboxyaminoimidazole ribonucleotide synthase</fullName>
        <shortName evidence="6 7">N5-CAIR synthase</shortName>
        <ecNumber evidence="6 7">6.3.4.18</ecNumber>
    </recommendedName>
    <alternativeName>
        <fullName evidence="6 7">5-(carboxyamino)imidazole ribonucleotide synthetase</fullName>
    </alternativeName>
</protein>
<keyword evidence="4 6" id="KW-0067">ATP-binding</keyword>
<dbReference type="EC" id="6.3.4.18" evidence="6 7"/>
<comment type="function">
    <text evidence="6">Catalyzes the ATP-dependent conversion of 5-aminoimidazole ribonucleotide (AIR) and HCO(3)(-) to N5-carboxyaminoimidazole ribonucleotide (N5-CAIR).</text>
</comment>
<dbReference type="HAMAP" id="MF_01928">
    <property type="entry name" value="PurK"/>
    <property type="match status" value="1"/>
</dbReference>
<evidence type="ECO:0000256" key="4">
    <source>
        <dbReference type="ARBA" id="ARBA00022840"/>
    </source>
</evidence>
<dbReference type="InterPro" id="IPR005875">
    <property type="entry name" value="PurK"/>
</dbReference>
<dbReference type="InterPro" id="IPR011761">
    <property type="entry name" value="ATP-grasp"/>
</dbReference>
<dbReference type="Gene3D" id="3.40.50.20">
    <property type="match status" value="1"/>
</dbReference>
<keyword evidence="1 6" id="KW-0547">Nucleotide-binding</keyword>
<comment type="similarity">
    <text evidence="6 7">Belongs to the PurK/PurT family.</text>
</comment>
<reference evidence="9" key="1">
    <citation type="submission" date="2020-10" db="EMBL/GenBank/DDBJ databases">
        <title>Taxonomic study of unclassified bacteria belonging to the class Ktedonobacteria.</title>
        <authorList>
            <person name="Yabe S."/>
            <person name="Wang C.M."/>
            <person name="Zheng Y."/>
            <person name="Sakai Y."/>
            <person name="Cavaletti L."/>
            <person name="Monciardini P."/>
            <person name="Donadio S."/>
        </authorList>
    </citation>
    <scope>NUCLEOTIDE SEQUENCE</scope>
    <source>
        <strain evidence="9">SOSP1-1</strain>
    </source>
</reference>
<dbReference type="InterPro" id="IPR016185">
    <property type="entry name" value="PreATP-grasp_dom_sf"/>
</dbReference>
<evidence type="ECO:0000256" key="2">
    <source>
        <dbReference type="ARBA" id="ARBA00022755"/>
    </source>
</evidence>
<dbReference type="PANTHER" id="PTHR11609">
    <property type="entry name" value="PURINE BIOSYNTHESIS PROTEIN 6/7, PUR6/7"/>
    <property type="match status" value="1"/>
</dbReference>
<feature type="binding site" evidence="6">
    <location>
        <position position="155"/>
    </location>
    <ligand>
        <name>ATP</name>
        <dbReference type="ChEBI" id="CHEBI:30616"/>
    </ligand>
</feature>
<dbReference type="GO" id="GO:0034028">
    <property type="term" value="F:5-(carboxyamino)imidazole ribonucleotide synthase activity"/>
    <property type="evidence" value="ECO:0007669"/>
    <property type="project" value="UniProtKB-UniRule"/>
</dbReference>
<evidence type="ECO:0000256" key="6">
    <source>
        <dbReference type="HAMAP-Rule" id="MF_01928"/>
    </source>
</evidence>
<dbReference type="NCBIfam" id="NF004679">
    <property type="entry name" value="PRK06019.1-5"/>
    <property type="match status" value="1"/>
</dbReference>
<comment type="catalytic activity">
    <reaction evidence="6 7">
        <text>5-amino-1-(5-phospho-beta-D-ribosyl)imidazole + hydrogencarbonate + ATP = 5-carboxyamino-1-(5-phospho-D-ribosyl)imidazole + ADP + phosphate + 2 H(+)</text>
        <dbReference type="Rhea" id="RHEA:19317"/>
        <dbReference type="ChEBI" id="CHEBI:15378"/>
        <dbReference type="ChEBI" id="CHEBI:17544"/>
        <dbReference type="ChEBI" id="CHEBI:30616"/>
        <dbReference type="ChEBI" id="CHEBI:43474"/>
        <dbReference type="ChEBI" id="CHEBI:58730"/>
        <dbReference type="ChEBI" id="CHEBI:137981"/>
        <dbReference type="ChEBI" id="CHEBI:456216"/>
        <dbReference type="EC" id="6.3.4.18"/>
    </reaction>
</comment>
<comment type="caution">
    <text evidence="6">Lacks conserved residue(s) required for the propagation of feature annotation.</text>
</comment>
<dbReference type="Gene3D" id="3.30.470.20">
    <property type="entry name" value="ATP-grasp fold, B domain"/>
    <property type="match status" value="1"/>
</dbReference>
<evidence type="ECO:0000313" key="9">
    <source>
        <dbReference type="EMBL" id="GHO44156.1"/>
    </source>
</evidence>